<evidence type="ECO:0000259" key="2">
    <source>
        <dbReference type="PROSITE" id="PS50041"/>
    </source>
</evidence>
<gene>
    <name evidence="3" type="ORF">pipiens_018594</name>
</gene>
<dbReference type="InterPro" id="IPR016187">
    <property type="entry name" value="CTDL_fold"/>
</dbReference>
<dbReference type="SUPFAM" id="SSF56436">
    <property type="entry name" value="C-type lectin-like"/>
    <property type="match status" value="1"/>
</dbReference>
<evidence type="ECO:0000256" key="1">
    <source>
        <dbReference type="SAM" id="SignalP"/>
    </source>
</evidence>
<reference evidence="3 4" key="1">
    <citation type="submission" date="2024-05" db="EMBL/GenBank/DDBJ databases">
        <title>Culex pipiens pipiens assembly and annotation.</title>
        <authorList>
            <person name="Alout H."/>
            <person name="Durand T."/>
        </authorList>
    </citation>
    <scope>NUCLEOTIDE SEQUENCE [LARGE SCALE GENOMIC DNA]</scope>
    <source>
        <strain evidence="3">HA-2024</strain>
        <tissue evidence="3">Whole body</tissue>
    </source>
</reference>
<organism evidence="3 4">
    <name type="scientific">Culex pipiens pipiens</name>
    <name type="common">Northern house mosquito</name>
    <dbReference type="NCBI Taxonomy" id="38569"/>
    <lineage>
        <taxon>Eukaryota</taxon>
        <taxon>Metazoa</taxon>
        <taxon>Ecdysozoa</taxon>
        <taxon>Arthropoda</taxon>
        <taxon>Hexapoda</taxon>
        <taxon>Insecta</taxon>
        <taxon>Pterygota</taxon>
        <taxon>Neoptera</taxon>
        <taxon>Endopterygota</taxon>
        <taxon>Diptera</taxon>
        <taxon>Nematocera</taxon>
        <taxon>Culicoidea</taxon>
        <taxon>Culicidae</taxon>
        <taxon>Culicinae</taxon>
        <taxon>Culicini</taxon>
        <taxon>Culex</taxon>
        <taxon>Culex</taxon>
    </lineage>
</organism>
<feature type="domain" description="C-type lectin" evidence="2">
    <location>
        <begin position="44"/>
        <end position="143"/>
    </location>
</feature>
<feature type="signal peptide" evidence="1">
    <location>
        <begin position="1"/>
        <end position="22"/>
    </location>
</feature>
<accession>A0ABD1CB05</accession>
<proteinExistence type="predicted"/>
<sequence length="147" mass="16155">MSIKAASVILALTVALVSFSAAEIPVMEDPMILINSTLDASAAAGNQRYFIYNDLQLTFLEAWHQCRSHGLRLATVKSTVDDAQLKLAFAENGFNGEARWWIAGTELGKTGSYVWITDDKPIEYTNFLPNEPNNYGGVEHCLEDAIA</sequence>
<dbReference type="CDD" id="cd00037">
    <property type="entry name" value="CLECT"/>
    <property type="match status" value="1"/>
</dbReference>
<protein>
    <recommendedName>
        <fullName evidence="2">C-type lectin domain-containing protein</fullName>
    </recommendedName>
</protein>
<name>A0ABD1CB05_CULPP</name>
<keyword evidence="4" id="KW-1185">Reference proteome</keyword>
<comment type="caution">
    <text evidence="3">The sequence shown here is derived from an EMBL/GenBank/DDBJ whole genome shotgun (WGS) entry which is preliminary data.</text>
</comment>
<dbReference type="EMBL" id="JBEHCU010014240">
    <property type="protein sequence ID" value="KAL1373564.1"/>
    <property type="molecule type" value="Genomic_DNA"/>
</dbReference>
<dbReference type="PROSITE" id="PS50041">
    <property type="entry name" value="C_TYPE_LECTIN_2"/>
    <property type="match status" value="1"/>
</dbReference>
<dbReference type="InterPro" id="IPR016186">
    <property type="entry name" value="C-type_lectin-like/link_sf"/>
</dbReference>
<feature type="chain" id="PRO_5044865436" description="C-type lectin domain-containing protein" evidence="1">
    <location>
        <begin position="23"/>
        <end position="147"/>
    </location>
</feature>
<dbReference type="AlphaFoldDB" id="A0ABD1CB05"/>
<dbReference type="Gene3D" id="3.10.100.10">
    <property type="entry name" value="Mannose-Binding Protein A, subunit A"/>
    <property type="match status" value="1"/>
</dbReference>
<evidence type="ECO:0000313" key="4">
    <source>
        <dbReference type="Proteomes" id="UP001562425"/>
    </source>
</evidence>
<keyword evidence="1" id="KW-0732">Signal</keyword>
<dbReference type="InterPro" id="IPR001304">
    <property type="entry name" value="C-type_lectin-like"/>
</dbReference>
<evidence type="ECO:0000313" key="3">
    <source>
        <dbReference type="EMBL" id="KAL1373564.1"/>
    </source>
</evidence>
<dbReference type="Proteomes" id="UP001562425">
    <property type="component" value="Unassembled WGS sequence"/>
</dbReference>